<gene>
    <name evidence="11" type="ORF">SYN_03031</name>
</gene>
<dbReference type="STRING" id="56780.SYN_03031"/>
<dbReference type="AlphaFoldDB" id="Q2LPV4"/>
<dbReference type="InterPro" id="IPR025669">
    <property type="entry name" value="AAA_dom"/>
</dbReference>
<keyword evidence="4" id="KW-0547">Nucleotide-binding</keyword>
<keyword evidence="12" id="KW-1185">Reference proteome</keyword>
<accession>Q2LPV4</accession>
<keyword evidence="3" id="KW-0808">Transferase</keyword>
<evidence type="ECO:0000256" key="9">
    <source>
        <dbReference type="SAM" id="Coils"/>
    </source>
</evidence>
<dbReference type="CDD" id="cd05387">
    <property type="entry name" value="BY-kinase"/>
    <property type="match status" value="1"/>
</dbReference>
<evidence type="ECO:0000256" key="8">
    <source>
        <dbReference type="ARBA" id="ARBA00051245"/>
    </source>
</evidence>
<keyword evidence="6" id="KW-0067">ATP-binding</keyword>
<dbReference type="GO" id="GO:0005886">
    <property type="term" value="C:plasma membrane"/>
    <property type="evidence" value="ECO:0007669"/>
    <property type="project" value="TreeGrafter"/>
</dbReference>
<evidence type="ECO:0000256" key="3">
    <source>
        <dbReference type="ARBA" id="ARBA00022679"/>
    </source>
</evidence>
<keyword evidence="5 11" id="KW-0418">Kinase</keyword>
<keyword evidence="9" id="KW-0175">Coiled coil</keyword>
<dbReference type="EC" id="2.7.10.2" evidence="2"/>
<dbReference type="PANTHER" id="PTHR32309:SF13">
    <property type="entry name" value="FERRIC ENTEROBACTIN TRANSPORT PROTEIN FEPE"/>
    <property type="match status" value="1"/>
</dbReference>
<dbReference type="EMBL" id="CP000252">
    <property type="protein sequence ID" value="ABC76315.1"/>
    <property type="molecule type" value="Genomic_DNA"/>
</dbReference>
<dbReference type="InterPro" id="IPR005702">
    <property type="entry name" value="Wzc-like_C"/>
</dbReference>
<evidence type="ECO:0000256" key="2">
    <source>
        <dbReference type="ARBA" id="ARBA00011903"/>
    </source>
</evidence>
<dbReference type="GO" id="GO:0004713">
    <property type="term" value="F:protein tyrosine kinase activity"/>
    <property type="evidence" value="ECO:0007669"/>
    <property type="project" value="TreeGrafter"/>
</dbReference>
<dbReference type="InParanoid" id="Q2LPV4"/>
<evidence type="ECO:0000256" key="5">
    <source>
        <dbReference type="ARBA" id="ARBA00022777"/>
    </source>
</evidence>
<feature type="coiled-coil region" evidence="9">
    <location>
        <begin position="4"/>
        <end position="31"/>
    </location>
</feature>
<dbReference type="Pfam" id="PF13614">
    <property type="entry name" value="AAA_31"/>
    <property type="match status" value="1"/>
</dbReference>
<evidence type="ECO:0000259" key="10">
    <source>
        <dbReference type="Pfam" id="PF13614"/>
    </source>
</evidence>
<evidence type="ECO:0000256" key="6">
    <source>
        <dbReference type="ARBA" id="ARBA00022840"/>
    </source>
</evidence>
<dbReference type="Gene3D" id="3.40.50.300">
    <property type="entry name" value="P-loop containing nucleotide triphosphate hydrolases"/>
    <property type="match status" value="1"/>
</dbReference>
<dbReference type="InterPro" id="IPR050445">
    <property type="entry name" value="Bact_polysacc_biosynth/exp"/>
</dbReference>
<name>Q2LPV4_SYNAS</name>
<dbReference type="InterPro" id="IPR027417">
    <property type="entry name" value="P-loop_NTPase"/>
</dbReference>
<evidence type="ECO:0000313" key="12">
    <source>
        <dbReference type="Proteomes" id="UP000001933"/>
    </source>
</evidence>
<keyword evidence="7" id="KW-0829">Tyrosine-protein kinase</keyword>
<comment type="catalytic activity">
    <reaction evidence="8">
        <text>L-tyrosyl-[protein] + ATP = O-phospho-L-tyrosyl-[protein] + ADP + H(+)</text>
        <dbReference type="Rhea" id="RHEA:10596"/>
        <dbReference type="Rhea" id="RHEA-COMP:10136"/>
        <dbReference type="Rhea" id="RHEA-COMP:20101"/>
        <dbReference type="ChEBI" id="CHEBI:15378"/>
        <dbReference type="ChEBI" id="CHEBI:30616"/>
        <dbReference type="ChEBI" id="CHEBI:46858"/>
        <dbReference type="ChEBI" id="CHEBI:61978"/>
        <dbReference type="ChEBI" id="CHEBI:456216"/>
        <dbReference type="EC" id="2.7.10.2"/>
    </reaction>
</comment>
<evidence type="ECO:0000256" key="7">
    <source>
        <dbReference type="ARBA" id="ARBA00023137"/>
    </source>
</evidence>
<evidence type="ECO:0000256" key="4">
    <source>
        <dbReference type="ARBA" id="ARBA00022741"/>
    </source>
</evidence>
<dbReference type="KEGG" id="sat:SYN_03031"/>
<evidence type="ECO:0000256" key="1">
    <source>
        <dbReference type="ARBA" id="ARBA00007316"/>
    </source>
</evidence>
<comment type="similarity">
    <text evidence="1">Belongs to the CpsD/CapB family.</text>
</comment>
<proteinExistence type="inferred from homology"/>
<evidence type="ECO:0000313" key="11">
    <source>
        <dbReference type="EMBL" id="ABC76315.1"/>
    </source>
</evidence>
<dbReference type="HOGENOM" id="CLU_052027_1_1_7"/>
<protein>
    <recommendedName>
        <fullName evidence="2">non-specific protein-tyrosine kinase</fullName>
        <ecNumber evidence="2">2.7.10.2</ecNumber>
    </recommendedName>
</protein>
<dbReference type="Proteomes" id="UP000001933">
    <property type="component" value="Chromosome"/>
</dbReference>
<dbReference type="SUPFAM" id="SSF52540">
    <property type="entry name" value="P-loop containing nucleoside triphosphate hydrolases"/>
    <property type="match status" value="1"/>
</dbReference>
<organism evidence="11 12">
    <name type="scientific">Syntrophus aciditrophicus (strain SB)</name>
    <dbReference type="NCBI Taxonomy" id="56780"/>
    <lineage>
        <taxon>Bacteria</taxon>
        <taxon>Pseudomonadati</taxon>
        <taxon>Thermodesulfobacteriota</taxon>
        <taxon>Syntrophia</taxon>
        <taxon>Syntrophales</taxon>
        <taxon>Syntrophaceae</taxon>
        <taxon>Syntrophus</taxon>
    </lineage>
</organism>
<dbReference type="PANTHER" id="PTHR32309">
    <property type="entry name" value="TYROSINE-PROTEIN KINASE"/>
    <property type="match status" value="1"/>
</dbReference>
<feature type="domain" description="AAA" evidence="10">
    <location>
        <begin position="117"/>
        <end position="260"/>
    </location>
</feature>
<sequence>MNAMSKLQKALEKAKEERESTLLELRQLLENPQDNEDRPALKLLDTPDRITQPADVDEKVDRVSPVYSQSRAVTLNPDVMERNRCVAMFPNQEEVEAYRVLRTQILNRTRETGGNLIMVTSALPGEGKTLTAINLALTFAREYKQTVLLVDCDLKKQNIHEVMGFESDKGLVDNLLGECSAGDLFVWPAVEKMTLISGGKTTGESSEMMGSPRMKNLVADMKHRYPERYIFFDVPPILTGADALAFAPLMDHILMVVQADKTPVGEVNKAAQLLPKEKLLGLVLNRYHA</sequence>
<dbReference type="eggNOG" id="COG0489">
    <property type="taxonomic scope" value="Bacteria"/>
</dbReference>
<reference evidence="11 12" key="1">
    <citation type="journal article" date="2007" name="Proc. Natl. Acad. Sci. U.S.A.">
        <title>The genome of Syntrophus aciditrophicus: life at the thermodynamic limit of microbial growth.</title>
        <authorList>
            <person name="McInerney M.J."/>
            <person name="Rohlin L."/>
            <person name="Mouttaki H."/>
            <person name="Kim U."/>
            <person name="Krupp R.S."/>
            <person name="Rios-Hernandez L."/>
            <person name="Sieber J."/>
            <person name="Struchtemeyer C.G."/>
            <person name="Bhattacharyya A."/>
            <person name="Campbell J.W."/>
            <person name="Gunsalus R.P."/>
        </authorList>
    </citation>
    <scope>NUCLEOTIDE SEQUENCE [LARGE SCALE GENOMIC DNA]</scope>
    <source>
        <strain evidence="11 12">SB</strain>
    </source>
</reference>